<dbReference type="GO" id="GO:0016787">
    <property type="term" value="F:hydrolase activity"/>
    <property type="evidence" value="ECO:0007669"/>
    <property type="project" value="UniProtKB-UniRule"/>
</dbReference>
<dbReference type="PANTHER" id="PTHR43165:SF1">
    <property type="entry name" value="PHOSPHODIESTERASE MJ0936"/>
    <property type="match status" value="1"/>
</dbReference>
<dbReference type="CDD" id="cd00841">
    <property type="entry name" value="MPP_YfcE"/>
    <property type="match status" value="1"/>
</dbReference>
<dbReference type="InterPro" id="IPR041802">
    <property type="entry name" value="MPP_YfcE"/>
</dbReference>
<evidence type="ECO:0000313" key="4">
    <source>
        <dbReference type="EMBL" id="OGY52414.1"/>
    </source>
</evidence>
<dbReference type="InterPro" id="IPR029052">
    <property type="entry name" value="Metallo-depent_PP-like"/>
</dbReference>
<keyword evidence="2" id="KW-0479">Metal-binding</keyword>
<dbReference type="EMBL" id="MHIL01000004">
    <property type="protein sequence ID" value="OGY52414.1"/>
    <property type="molecule type" value="Genomic_DNA"/>
</dbReference>
<dbReference type="InterPro" id="IPR024654">
    <property type="entry name" value="Calcineurin-like_PHP_lpxH"/>
</dbReference>
<dbReference type="NCBIfam" id="TIGR00040">
    <property type="entry name" value="yfcE"/>
    <property type="match status" value="1"/>
</dbReference>
<dbReference type="SUPFAM" id="SSF56300">
    <property type="entry name" value="Metallo-dependent phosphatases"/>
    <property type="match status" value="1"/>
</dbReference>
<dbReference type="GO" id="GO:0046872">
    <property type="term" value="F:metal ion binding"/>
    <property type="evidence" value="ECO:0007669"/>
    <property type="project" value="UniProtKB-KW"/>
</dbReference>
<proteinExistence type="inferred from homology"/>
<dbReference type="STRING" id="1797542.A3J59_00710"/>
<dbReference type="EC" id="3.1.4.-" evidence="2"/>
<name>A0A1G1YJG9_9BACT</name>
<feature type="domain" description="Calcineurin-like phosphoesterase" evidence="3">
    <location>
        <begin position="1"/>
        <end position="155"/>
    </location>
</feature>
<dbReference type="PANTHER" id="PTHR43165">
    <property type="entry name" value="METALLOPHOSPHOESTERASE"/>
    <property type="match status" value="1"/>
</dbReference>
<sequence>MVIGIISDSHDNLPNIYKALEYFKQQGITTLIHCGDVCAPGVMREIAQKFGGTMHLVYGNVDGDREKMETLAEDLPNLTIHGERGEVIIGGKKIGFIHYPREAEEMATTGQYDAVFYGHDHKPWEKQIGKTTLRNPGTLAGLFAKPTFATYDTATNKAKLILVETL</sequence>
<dbReference type="InterPro" id="IPR053193">
    <property type="entry name" value="MetalloPDE_YfcE-like"/>
</dbReference>
<dbReference type="Pfam" id="PF12850">
    <property type="entry name" value="Metallophos_2"/>
    <property type="match status" value="1"/>
</dbReference>
<dbReference type="InterPro" id="IPR000979">
    <property type="entry name" value="Phosphodiesterase_MJ0936/Vps29"/>
</dbReference>
<protein>
    <recommendedName>
        <fullName evidence="2">Phosphoesterase</fullName>
        <ecNumber evidence="2">3.1.4.-</ecNumber>
    </recommendedName>
</protein>
<dbReference type="Gene3D" id="3.60.21.10">
    <property type="match status" value="1"/>
</dbReference>
<evidence type="ECO:0000259" key="3">
    <source>
        <dbReference type="Pfam" id="PF12850"/>
    </source>
</evidence>
<accession>A0A1G1YJG9</accession>
<reference evidence="4 5" key="1">
    <citation type="journal article" date="2016" name="Nat. Commun.">
        <title>Thousands of microbial genomes shed light on interconnected biogeochemical processes in an aquifer system.</title>
        <authorList>
            <person name="Anantharaman K."/>
            <person name="Brown C.T."/>
            <person name="Hug L.A."/>
            <person name="Sharon I."/>
            <person name="Castelle C.J."/>
            <person name="Probst A.J."/>
            <person name="Thomas B.C."/>
            <person name="Singh A."/>
            <person name="Wilkins M.J."/>
            <person name="Karaoz U."/>
            <person name="Brodie E.L."/>
            <person name="Williams K.H."/>
            <person name="Hubbard S.S."/>
            <person name="Banfield J.F."/>
        </authorList>
    </citation>
    <scope>NUCLEOTIDE SEQUENCE [LARGE SCALE GENOMIC DNA]</scope>
</reference>
<evidence type="ECO:0000256" key="2">
    <source>
        <dbReference type="RuleBase" id="RU362039"/>
    </source>
</evidence>
<comment type="caution">
    <text evidence="4">The sequence shown here is derived from an EMBL/GenBank/DDBJ whole genome shotgun (WGS) entry which is preliminary data.</text>
</comment>
<dbReference type="Proteomes" id="UP000177310">
    <property type="component" value="Unassembled WGS sequence"/>
</dbReference>
<comment type="cofactor">
    <cofactor evidence="2">
        <name>a divalent metal cation</name>
        <dbReference type="ChEBI" id="CHEBI:60240"/>
    </cofactor>
</comment>
<evidence type="ECO:0000256" key="1">
    <source>
        <dbReference type="ARBA" id="ARBA00008950"/>
    </source>
</evidence>
<organism evidence="4 5">
    <name type="scientific">Candidatus Buchananbacteria bacterium RIFCSPHIGHO2_02_FULL_56_16</name>
    <dbReference type="NCBI Taxonomy" id="1797542"/>
    <lineage>
        <taxon>Bacteria</taxon>
        <taxon>Candidatus Buchananiibacteriota</taxon>
    </lineage>
</organism>
<evidence type="ECO:0000313" key="5">
    <source>
        <dbReference type="Proteomes" id="UP000177310"/>
    </source>
</evidence>
<dbReference type="AlphaFoldDB" id="A0A1G1YJG9"/>
<gene>
    <name evidence="4" type="ORF">A3J59_00710</name>
</gene>
<comment type="similarity">
    <text evidence="1 2">Belongs to the metallophosphoesterase superfamily. YfcE family.</text>
</comment>